<evidence type="ECO:0000259" key="1">
    <source>
        <dbReference type="PROSITE" id="PS51222"/>
    </source>
</evidence>
<evidence type="ECO:0000313" key="3">
    <source>
        <dbReference type="Proteomes" id="UP001202328"/>
    </source>
</evidence>
<protein>
    <recommendedName>
        <fullName evidence="1">DCD domain-containing protein</fullName>
    </recommendedName>
</protein>
<dbReference type="PROSITE" id="PS51222">
    <property type="entry name" value="DCD"/>
    <property type="match status" value="1"/>
</dbReference>
<dbReference type="PANTHER" id="PTHR46034:SF7">
    <property type="entry name" value="INFLUENZA VIRUS NS1A-BINDING PROTEIN"/>
    <property type="match status" value="1"/>
</dbReference>
<keyword evidence="3" id="KW-1185">Reference proteome</keyword>
<gene>
    <name evidence="2" type="ORF">MKW98_005830</name>
</gene>
<dbReference type="InterPro" id="IPR044832">
    <property type="entry name" value="NRP-like"/>
</dbReference>
<dbReference type="AlphaFoldDB" id="A0AAD4XUM1"/>
<dbReference type="PANTHER" id="PTHR46034">
    <property type="match status" value="1"/>
</dbReference>
<accession>A0AAD4XUM1</accession>
<organism evidence="2 3">
    <name type="scientific">Papaver atlanticum</name>
    <dbReference type="NCBI Taxonomy" id="357466"/>
    <lineage>
        <taxon>Eukaryota</taxon>
        <taxon>Viridiplantae</taxon>
        <taxon>Streptophyta</taxon>
        <taxon>Embryophyta</taxon>
        <taxon>Tracheophyta</taxon>
        <taxon>Spermatophyta</taxon>
        <taxon>Magnoliopsida</taxon>
        <taxon>Ranunculales</taxon>
        <taxon>Papaveraceae</taxon>
        <taxon>Papaveroideae</taxon>
        <taxon>Papaver</taxon>
    </lineage>
</organism>
<sequence>MREFLSNKIFGSPFAHLAYVKKIKPGLPPLFNYSDRQLHGIYEVTSSGEMNINPYGLSEDGKQPTKYPAQVRICIRKRCKSLFSTNCIQLMTYSLTRTLLFR</sequence>
<proteinExistence type="predicted"/>
<reference evidence="2" key="1">
    <citation type="submission" date="2022-04" db="EMBL/GenBank/DDBJ databases">
        <title>A functionally conserved STORR gene fusion in Papaver species that diverged 16.8 million years ago.</title>
        <authorList>
            <person name="Catania T."/>
        </authorList>
    </citation>
    <scope>NUCLEOTIDE SEQUENCE</scope>
    <source>
        <strain evidence="2">S-188037</strain>
    </source>
</reference>
<feature type="domain" description="DCD" evidence="1">
    <location>
        <begin position="1"/>
        <end position="102"/>
    </location>
</feature>
<evidence type="ECO:0000313" key="2">
    <source>
        <dbReference type="EMBL" id="KAI3952135.1"/>
    </source>
</evidence>
<name>A0AAD4XUM1_9MAGN</name>
<dbReference type="Pfam" id="PF10539">
    <property type="entry name" value="Dev_Cell_Death"/>
    <property type="match status" value="1"/>
</dbReference>
<dbReference type="EMBL" id="JAJJMB010002292">
    <property type="protein sequence ID" value="KAI3952135.1"/>
    <property type="molecule type" value="Genomic_DNA"/>
</dbReference>
<comment type="caution">
    <text evidence="2">The sequence shown here is derived from an EMBL/GenBank/DDBJ whole genome shotgun (WGS) entry which is preliminary data.</text>
</comment>
<dbReference type="Proteomes" id="UP001202328">
    <property type="component" value="Unassembled WGS sequence"/>
</dbReference>
<dbReference type="GO" id="GO:0034976">
    <property type="term" value="P:response to endoplasmic reticulum stress"/>
    <property type="evidence" value="ECO:0007669"/>
    <property type="project" value="InterPro"/>
</dbReference>
<dbReference type="SMART" id="SM00767">
    <property type="entry name" value="DCD"/>
    <property type="match status" value="1"/>
</dbReference>
<dbReference type="InterPro" id="IPR013989">
    <property type="entry name" value="Dev_and_cell_death_domain"/>
</dbReference>